<reference evidence="1" key="1">
    <citation type="submission" date="2022-08" db="EMBL/GenBank/DDBJ databases">
        <authorList>
            <consortium name="DOE Joint Genome Institute"/>
            <person name="Min B."/>
            <person name="Riley R."/>
            <person name="Sierra-Patev S."/>
            <person name="Naranjo-Ortiz M."/>
            <person name="Looney B."/>
            <person name="Konkel Z."/>
            <person name="Slot J.C."/>
            <person name="Sakamoto Y."/>
            <person name="Steenwyk J.L."/>
            <person name="Rokas A."/>
            <person name="Carro J."/>
            <person name="Camarero S."/>
            <person name="Ferreira P."/>
            <person name="Molpeceres G."/>
            <person name="Ruiz-Duenas F.J."/>
            <person name="Serrano A."/>
            <person name="Henrissat B."/>
            <person name="Drula E."/>
            <person name="Hughes K.W."/>
            <person name="Mata J.L."/>
            <person name="Ishikawa N.K."/>
            <person name="Vargas-Isla R."/>
            <person name="Ushijima S."/>
            <person name="Smith C.A."/>
            <person name="Ahrendt S."/>
            <person name="Andreopoulos W."/>
            <person name="He G."/>
            <person name="Labutti K."/>
            <person name="Lipzen A."/>
            <person name="Ng V."/>
            <person name="Sandor L."/>
            <person name="Barry K."/>
            <person name="Martinez A.T."/>
            <person name="Xiao Y."/>
            <person name="Gibbons J.G."/>
            <person name="Terashima K."/>
            <person name="Hibbett D.S."/>
            <person name="Grigoriev I.V."/>
        </authorList>
    </citation>
    <scope>NUCLEOTIDE SEQUENCE</scope>
    <source>
        <strain evidence="1">TFB9207</strain>
    </source>
</reference>
<protein>
    <submittedName>
        <fullName evidence="1">Uncharacterized protein</fullName>
    </submittedName>
</protein>
<sequence>MAVFYSVLAILEQSSIHWARSFSSMSLHNWRAPLYSHERAAPSRSSYVTADENPTFSVSTEEYDDQCENFQAQDTGSEELLPTPQDHDTEAINSFHLCSESLAWLSRSPQGDTVLEDPTGLGDASHLSSSSEFISPISLQQEFEQPMQVPMPLQLIDYSCGLSFGFVPENDDAFIPNPFTLDYEHEHDKTSESLDMPMTNLDSATPTNANFCDPTASEDLNLSLSVERGMSRTNRIQLSLDILRAGRISPVEFLTEMLDVTNPRSAQYRGKLYSRNNKRLDDPLFMCQLT</sequence>
<name>A0AA38PBR7_9AGAR</name>
<keyword evidence="2" id="KW-1185">Reference proteome</keyword>
<comment type="caution">
    <text evidence="1">The sequence shown here is derived from an EMBL/GenBank/DDBJ whole genome shotgun (WGS) entry which is preliminary data.</text>
</comment>
<proteinExistence type="predicted"/>
<evidence type="ECO:0000313" key="1">
    <source>
        <dbReference type="EMBL" id="KAJ3839990.1"/>
    </source>
</evidence>
<dbReference type="EMBL" id="MU806099">
    <property type="protein sequence ID" value="KAJ3839990.1"/>
    <property type="molecule type" value="Genomic_DNA"/>
</dbReference>
<dbReference type="AlphaFoldDB" id="A0AA38PBR7"/>
<gene>
    <name evidence="1" type="ORF">F5878DRAFT_614555</name>
</gene>
<evidence type="ECO:0000313" key="2">
    <source>
        <dbReference type="Proteomes" id="UP001163846"/>
    </source>
</evidence>
<dbReference type="Proteomes" id="UP001163846">
    <property type="component" value="Unassembled WGS sequence"/>
</dbReference>
<organism evidence="1 2">
    <name type="scientific">Lentinula raphanica</name>
    <dbReference type="NCBI Taxonomy" id="153919"/>
    <lineage>
        <taxon>Eukaryota</taxon>
        <taxon>Fungi</taxon>
        <taxon>Dikarya</taxon>
        <taxon>Basidiomycota</taxon>
        <taxon>Agaricomycotina</taxon>
        <taxon>Agaricomycetes</taxon>
        <taxon>Agaricomycetidae</taxon>
        <taxon>Agaricales</taxon>
        <taxon>Marasmiineae</taxon>
        <taxon>Omphalotaceae</taxon>
        <taxon>Lentinula</taxon>
    </lineage>
</organism>
<accession>A0AA38PBR7</accession>